<proteinExistence type="predicted"/>
<name>A0ABD8A7N8_9EURY</name>
<dbReference type="EMBL" id="CP137641">
    <property type="protein sequence ID" value="WOX55548.1"/>
    <property type="molecule type" value="Genomic_DNA"/>
</dbReference>
<dbReference type="AlphaFoldDB" id="A0ABD8A7N8"/>
<keyword evidence="2" id="KW-1185">Reference proteome</keyword>
<evidence type="ECO:0000313" key="2">
    <source>
        <dbReference type="Proteomes" id="UP001626603"/>
    </source>
</evidence>
<gene>
    <name evidence="1" type="ORF">R6Y95_08755</name>
</gene>
<accession>A0ABD8A7N8</accession>
<reference evidence="1 2" key="1">
    <citation type="submission" date="2023-10" db="EMBL/GenBank/DDBJ databases">
        <title>The complete genome sequence of Methanoculleus palmolei DSM 4273.</title>
        <authorList>
            <person name="Lai S.-J."/>
            <person name="You Y.-T."/>
            <person name="Chen S.-C."/>
        </authorList>
    </citation>
    <scope>NUCLEOTIDE SEQUENCE [LARGE SCALE GENOMIC DNA]</scope>
    <source>
        <strain evidence="1 2">DSM 4273</strain>
    </source>
</reference>
<dbReference type="Proteomes" id="UP001626603">
    <property type="component" value="Chromosome"/>
</dbReference>
<evidence type="ECO:0000313" key="1">
    <source>
        <dbReference type="EMBL" id="WOX55548.1"/>
    </source>
</evidence>
<organism evidence="1 2">
    <name type="scientific">Methanoculleus palmolei</name>
    <dbReference type="NCBI Taxonomy" id="72612"/>
    <lineage>
        <taxon>Archaea</taxon>
        <taxon>Methanobacteriati</taxon>
        <taxon>Methanobacteriota</taxon>
        <taxon>Stenosarchaea group</taxon>
        <taxon>Methanomicrobia</taxon>
        <taxon>Methanomicrobiales</taxon>
        <taxon>Methanomicrobiaceae</taxon>
        <taxon>Methanoculleus</taxon>
    </lineage>
</organism>
<sequence>MTVGSENQPGRDDVATTSDIPLIARISEDPAIGEADLAEVPIVGIPEKIPAPPRCGTSPVDHRGVCAAGEVTFRAPERRSRPGAAIFSGPGQPGEMKNELIEFTGARVHGYPGRR</sequence>
<protein>
    <submittedName>
        <fullName evidence="1">Uncharacterized protein</fullName>
    </submittedName>
</protein>